<keyword evidence="2 4" id="KW-0808">Transferase</keyword>
<dbReference type="EMBL" id="WUWG01000001">
    <property type="protein sequence ID" value="MXU64378.1"/>
    <property type="molecule type" value="Genomic_DNA"/>
</dbReference>
<dbReference type="PIRSF" id="PIRSF000538">
    <property type="entry name" value="GlpK"/>
    <property type="match status" value="1"/>
</dbReference>
<evidence type="ECO:0000259" key="6">
    <source>
        <dbReference type="Pfam" id="PF02782"/>
    </source>
</evidence>
<dbReference type="InterPro" id="IPR043129">
    <property type="entry name" value="ATPase_NBD"/>
</dbReference>
<dbReference type="InterPro" id="IPR000577">
    <property type="entry name" value="Carb_kinase_FGGY"/>
</dbReference>
<comment type="caution">
    <text evidence="7">The sequence shown here is derived from an EMBL/GenBank/DDBJ whole genome shotgun (WGS) entry which is preliminary data.</text>
</comment>
<evidence type="ECO:0000256" key="1">
    <source>
        <dbReference type="ARBA" id="ARBA00009156"/>
    </source>
</evidence>
<comment type="similarity">
    <text evidence="1 4">Belongs to the FGGY kinase family.</text>
</comment>
<dbReference type="Gene3D" id="3.30.420.40">
    <property type="match status" value="2"/>
</dbReference>
<dbReference type="Pfam" id="PF02782">
    <property type="entry name" value="FGGY_C"/>
    <property type="match status" value="1"/>
</dbReference>
<evidence type="ECO:0000256" key="3">
    <source>
        <dbReference type="ARBA" id="ARBA00022777"/>
    </source>
</evidence>
<evidence type="ECO:0000313" key="8">
    <source>
        <dbReference type="Proteomes" id="UP000436016"/>
    </source>
</evidence>
<reference evidence="7 8" key="1">
    <citation type="submission" date="2019-12" db="EMBL/GenBank/DDBJ databases">
        <title>Strain KN286 was isolated from seawater, which was collected from Caroline Seamount in the tropical western Pacific.</title>
        <authorList>
            <person name="Wang Q."/>
        </authorList>
    </citation>
    <scope>NUCLEOTIDE SEQUENCE [LARGE SCALE GENOMIC DNA]</scope>
    <source>
        <strain evidence="7 8">KN286</strain>
    </source>
</reference>
<dbReference type="CDD" id="cd07802">
    <property type="entry name" value="ASKHA_NBD_FGGY_EcLyxK-like"/>
    <property type="match status" value="1"/>
</dbReference>
<organism evidence="7 8">
    <name type="scientific">Oceanomicrobium pacificus</name>
    <dbReference type="NCBI Taxonomy" id="2692916"/>
    <lineage>
        <taxon>Bacteria</taxon>
        <taxon>Pseudomonadati</taxon>
        <taxon>Pseudomonadota</taxon>
        <taxon>Alphaproteobacteria</taxon>
        <taxon>Rhodobacterales</taxon>
        <taxon>Paracoccaceae</taxon>
        <taxon>Oceanomicrobium</taxon>
    </lineage>
</organism>
<dbReference type="Proteomes" id="UP000436016">
    <property type="component" value="Unassembled WGS sequence"/>
</dbReference>
<protein>
    <submittedName>
        <fullName evidence="7">Carbohydrate kinase</fullName>
    </submittedName>
</protein>
<accession>A0A6B0TRL2</accession>
<dbReference type="GO" id="GO:0016301">
    <property type="term" value="F:kinase activity"/>
    <property type="evidence" value="ECO:0007669"/>
    <property type="project" value="UniProtKB-KW"/>
</dbReference>
<dbReference type="PANTHER" id="PTHR43095">
    <property type="entry name" value="SUGAR KINASE"/>
    <property type="match status" value="1"/>
</dbReference>
<keyword evidence="8" id="KW-1185">Reference proteome</keyword>
<dbReference type="InterPro" id="IPR018484">
    <property type="entry name" value="FGGY_N"/>
</dbReference>
<proteinExistence type="inferred from homology"/>
<keyword evidence="3 4" id="KW-0418">Kinase</keyword>
<dbReference type="AlphaFoldDB" id="A0A6B0TRL2"/>
<feature type="domain" description="Carbohydrate kinase FGGY N-terminal" evidence="5">
    <location>
        <begin position="17"/>
        <end position="261"/>
    </location>
</feature>
<dbReference type="SUPFAM" id="SSF53067">
    <property type="entry name" value="Actin-like ATPase domain"/>
    <property type="match status" value="2"/>
</dbReference>
<dbReference type="InterPro" id="IPR018485">
    <property type="entry name" value="FGGY_C"/>
</dbReference>
<evidence type="ECO:0000313" key="7">
    <source>
        <dbReference type="EMBL" id="MXU64378.1"/>
    </source>
</evidence>
<evidence type="ECO:0000256" key="4">
    <source>
        <dbReference type="RuleBase" id="RU003733"/>
    </source>
</evidence>
<dbReference type="InterPro" id="IPR050406">
    <property type="entry name" value="FGGY_Carb_Kinase"/>
</dbReference>
<dbReference type="GO" id="GO:0005975">
    <property type="term" value="P:carbohydrate metabolic process"/>
    <property type="evidence" value="ECO:0007669"/>
    <property type="project" value="InterPro"/>
</dbReference>
<sequence length="515" mass="54373">MARKPGTFTTVSEAGAYFLGLDAGNTVIKAVLFDGEGRQVARHGLDGQSATPAPGHVERDLNELWANAGTAIRSCIAAAGVDPAQIRAVGCAGHGNGLYLLDRAGAPLAGIQSLDTRAAGLAAELVADAGDALHAICLQKPWPAQTPNLLAWIKRNRPEVYAQAGTLLLCKDFITYRLTGERVSDLSDMSGCGLLQMADATYDDALLDLYGLSDASALLPRLVAPHEIAGTVTTEAAEATGLAAGTPVIGGYFDVVASALGSGVVRPGEASVIAGTWSINQVFSDTAVRDPSMFMVSAFAPDRFVNIEASATSAANLEWYVRELVERGGHHDDPFGQCNKAVGEVTPRHDDPIFHPFLYGSGEDAGFRAGFYGLAGWHGEGHLLRAVFEGVMFEHRRHIDVLRGAGLAFDRAILSGGGSRSPHWPQIFADGLDVPISVAEAQETGALGAAIGAAVATGHVAGYEDGVARMTRQKTHHQPDPAMRDHYDRRFDAYRATTEAMRGIWARLQSQGAAP</sequence>
<dbReference type="PROSITE" id="PS00445">
    <property type="entry name" value="FGGY_KINASES_2"/>
    <property type="match status" value="1"/>
</dbReference>
<gene>
    <name evidence="7" type="ORF">GSH16_02880</name>
</gene>
<dbReference type="InterPro" id="IPR018483">
    <property type="entry name" value="Carb_kinase_FGGY_CS"/>
</dbReference>
<name>A0A6B0TRL2_9RHOB</name>
<evidence type="ECO:0000256" key="2">
    <source>
        <dbReference type="ARBA" id="ARBA00022679"/>
    </source>
</evidence>
<feature type="domain" description="Carbohydrate kinase FGGY C-terminal" evidence="6">
    <location>
        <begin position="271"/>
        <end position="456"/>
    </location>
</feature>
<dbReference type="GO" id="GO:0016773">
    <property type="term" value="F:phosphotransferase activity, alcohol group as acceptor"/>
    <property type="evidence" value="ECO:0007669"/>
    <property type="project" value="InterPro"/>
</dbReference>
<dbReference type="PANTHER" id="PTHR43095:SF3">
    <property type="entry name" value="L-XYLULOSE_3-KETO-L-GULONATE KINASE"/>
    <property type="match status" value="1"/>
</dbReference>
<dbReference type="Pfam" id="PF00370">
    <property type="entry name" value="FGGY_N"/>
    <property type="match status" value="1"/>
</dbReference>
<evidence type="ECO:0000259" key="5">
    <source>
        <dbReference type="Pfam" id="PF00370"/>
    </source>
</evidence>